<keyword evidence="10" id="KW-1185">Reference proteome</keyword>
<dbReference type="Proteomes" id="UP000004259">
    <property type="component" value="Unassembled WGS sequence"/>
</dbReference>
<evidence type="ECO:0000256" key="3">
    <source>
        <dbReference type="ARBA" id="ARBA00022908"/>
    </source>
</evidence>
<dbReference type="EMBL" id="ADKM02000069">
    <property type="protein sequence ID" value="EGC03334.1"/>
    <property type="molecule type" value="Genomic_DNA"/>
</dbReference>
<dbReference type="Gene3D" id="1.10.150.130">
    <property type="match status" value="1"/>
</dbReference>
<dbReference type="InterPro" id="IPR004107">
    <property type="entry name" value="Integrase_SAM-like_N"/>
</dbReference>
<keyword evidence="3" id="KW-0229">DNA integration</keyword>
<dbReference type="Gene3D" id="1.10.443.10">
    <property type="entry name" value="Intergrase catalytic core"/>
    <property type="match status" value="1"/>
</dbReference>
<gene>
    <name evidence="9" type="ORF">CUS_5473</name>
</gene>
<dbReference type="Pfam" id="PF00589">
    <property type="entry name" value="Phage_integrase"/>
    <property type="match status" value="1"/>
</dbReference>
<dbReference type="InterPro" id="IPR013762">
    <property type="entry name" value="Integrase-like_cat_sf"/>
</dbReference>
<evidence type="ECO:0000313" key="9">
    <source>
        <dbReference type="EMBL" id="EGC03334.1"/>
    </source>
</evidence>
<protein>
    <submittedName>
        <fullName evidence="9">Site-specific recombinase, phage integrase family</fullName>
    </submittedName>
</protein>
<evidence type="ECO:0000256" key="1">
    <source>
        <dbReference type="ARBA" id="ARBA00003283"/>
    </source>
</evidence>
<dbReference type="Pfam" id="PF14659">
    <property type="entry name" value="Phage_int_SAM_3"/>
    <property type="match status" value="1"/>
</dbReference>
<dbReference type="STRING" id="246199.CUS_5473"/>
<dbReference type="SUPFAM" id="SSF56349">
    <property type="entry name" value="DNA breaking-rejoining enzymes"/>
    <property type="match status" value="1"/>
</dbReference>
<comment type="caution">
    <text evidence="9">The sequence shown here is derived from an EMBL/GenBank/DDBJ whole genome shotgun (WGS) entry which is preliminary data.</text>
</comment>
<feature type="domain" description="Tyr recombinase" evidence="7">
    <location>
        <begin position="163"/>
        <end position="355"/>
    </location>
</feature>
<evidence type="ECO:0000256" key="2">
    <source>
        <dbReference type="ARBA" id="ARBA00008857"/>
    </source>
</evidence>
<dbReference type="PANTHER" id="PTHR30629:SF6">
    <property type="entry name" value="PROPHAGE INTEGRASE INTA-RELATED"/>
    <property type="match status" value="1"/>
</dbReference>
<comment type="similarity">
    <text evidence="2">Belongs to the 'phage' integrase family.</text>
</comment>
<dbReference type="PROSITE" id="PS51900">
    <property type="entry name" value="CB"/>
    <property type="match status" value="1"/>
</dbReference>
<evidence type="ECO:0000313" key="10">
    <source>
        <dbReference type="Proteomes" id="UP000004259"/>
    </source>
</evidence>
<dbReference type="InterPro" id="IPR002104">
    <property type="entry name" value="Integrase_catalytic"/>
</dbReference>
<keyword evidence="4 6" id="KW-0238">DNA-binding</keyword>
<dbReference type="CDD" id="cd01189">
    <property type="entry name" value="INT_ICEBs1_C_like"/>
    <property type="match status" value="1"/>
</dbReference>
<sequence>MIRGTTYKRKDGRWECRISLGSESGHKKYRSFYGKTKEEAELKMVMACQSEEHCNEEITEMTVKELALEWFSVSKNRIKESTAANYRMKIEKHIIPPFGGMNAALIKAKAVYEFMEKKLHDGLSARYISDIMVVLKSIFRYAAREYRINNVIDGIIMPKKAKPEITIMSKDEQKRLVTYINDNRSTSTLGVALSLYTGMRIGEVCALRWENIDTEKRVLTVRHTIQRIQCFEGDNKTKVIIAEPKSQSSRREIPIPDCLIPMLKELKGKNSAFILTGTEKPIEPRTMQYRFKRILENAGVREYNYHVLRHCFASGAIELGFDVKTLSEILGHSSVQITLDRYIHTSMEHKRNCMNLLTIAS</sequence>
<dbReference type="InterPro" id="IPR050808">
    <property type="entry name" value="Phage_Integrase"/>
</dbReference>
<reference evidence="9 10" key="1">
    <citation type="submission" date="2011-02" db="EMBL/GenBank/DDBJ databases">
        <authorList>
            <person name="Nelson K.E."/>
            <person name="Sutton G."/>
            <person name="Torralba M."/>
            <person name="Durkin S."/>
            <person name="Harkins D."/>
            <person name="Montgomery R."/>
            <person name="Ziemer C."/>
            <person name="Klaassens E."/>
            <person name="Ocuiv P."/>
            <person name="Morrison M."/>
        </authorList>
    </citation>
    <scope>NUCLEOTIDE SEQUENCE [LARGE SCALE GENOMIC DNA]</scope>
    <source>
        <strain evidence="9 10">8</strain>
    </source>
</reference>
<dbReference type="InterPro" id="IPR010998">
    <property type="entry name" value="Integrase_recombinase_N"/>
</dbReference>
<evidence type="ECO:0000259" key="7">
    <source>
        <dbReference type="PROSITE" id="PS51898"/>
    </source>
</evidence>
<dbReference type="GO" id="GO:0003677">
    <property type="term" value="F:DNA binding"/>
    <property type="evidence" value="ECO:0007669"/>
    <property type="project" value="UniProtKB-UniRule"/>
</dbReference>
<proteinExistence type="inferred from homology"/>
<dbReference type="RefSeq" id="WP_002848956.1">
    <property type="nucleotide sequence ID" value="NZ_ADKM02000069.1"/>
</dbReference>
<dbReference type="PROSITE" id="PS51898">
    <property type="entry name" value="TYR_RECOMBINASE"/>
    <property type="match status" value="1"/>
</dbReference>
<dbReference type="GO" id="GO:0006310">
    <property type="term" value="P:DNA recombination"/>
    <property type="evidence" value="ECO:0007669"/>
    <property type="project" value="UniProtKB-KW"/>
</dbReference>
<name>E9SBJ4_RUMAL</name>
<organism evidence="9 10">
    <name type="scientific">Ruminococcus albus 8</name>
    <dbReference type="NCBI Taxonomy" id="246199"/>
    <lineage>
        <taxon>Bacteria</taxon>
        <taxon>Bacillati</taxon>
        <taxon>Bacillota</taxon>
        <taxon>Clostridia</taxon>
        <taxon>Eubacteriales</taxon>
        <taxon>Oscillospiraceae</taxon>
        <taxon>Ruminococcus</taxon>
    </lineage>
</organism>
<evidence type="ECO:0000256" key="5">
    <source>
        <dbReference type="ARBA" id="ARBA00023172"/>
    </source>
</evidence>
<comment type="function">
    <text evidence="1">Site-specific tyrosine recombinase, which acts by catalyzing the cutting and rejoining of the recombining DNA molecules.</text>
</comment>
<keyword evidence="5" id="KW-0233">DNA recombination</keyword>
<dbReference type="InterPro" id="IPR011010">
    <property type="entry name" value="DNA_brk_join_enz"/>
</dbReference>
<dbReference type="eggNOG" id="COG4974">
    <property type="taxonomic scope" value="Bacteria"/>
</dbReference>
<dbReference type="AlphaFoldDB" id="E9SBJ4"/>
<dbReference type="InterPro" id="IPR044068">
    <property type="entry name" value="CB"/>
</dbReference>
<dbReference type="PANTHER" id="PTHR30629">
    <property type="entry name" value="PROPHAGE INTEGRASE"/>
    <property type="match status" value="1"/>
</dbReference>
<dbReference type="OrthoDB" id="111144at2"/>
<accession>E9SBJ4</accession>
<evidence type="ECO:0000256" key="4">
    <source>
        <dbReference type="ARBA" id="ARBA00023125"/>
    </source>
</evidence>
<evidence type="ECO:0000256" key="6">
    <source>
        <dbReference type="PROSITE-ProRule" id="PRU01248"/>
    </source>
</evidence>
<feature type="domain" description="Core-binding (CB)" evidence="8">
    <location>
        <begin position="61"/>
        <end position="143"/>
    </location>
</feature>
<dbReference type="GO" id="GO:0015074">
    <property type="term" value="P:DNA integration"/>
    <property type="evidence" value="ECO:0007669"/>
    <property type="project" value="UniProtKB-KW"/>
</dbReference>
<evidence type="ECO:0000259" key="8">
    <source>
        <dbReference type="PROSITE" id="PS51900"/>
    </source>
</evidence>